<dbReference type="InterPro" id="IPR001487">
    <property type="entry name" value="Bromodomain"/>
</dbReference>
<dbReference type="InterPro" id="IPR036427">
    <property type="entry name" value="Bromodomain-like_sf"/>
</dbReference>
<keyword evidence="2" id="KW-0677">Repeat</keyword>
<comment type="subcellular location">
    <subcellularLocation>
        <location evidence="1">Nucleus</location>
    </subcellularLocation>
</comment>
<evidence type="ECO:0000313" key="11">
    <source>
        <dbReference type="EMBL" id="KAG5637649.1"/>
    </source>
</evidence>
<dbReference type="AlphaFoldDB" id="A0A9P7K612"/>
<evidence type="ECO:0000313" key="12">
    <source>
        <dbReference type="Proteomes" id="UP000717328"/>
    </source>
</evidence>
<dbReference type="OrthoDB" id="6017at2759"/>
<dbReference type="PROSITE" id="PS50014">
    <property type="entry name" value="BROMODOMAIN_2"/>
    <property type="match status" value="2"/>
</dbReference>
<keyword evidence="5 8" id="KW-0103">Bromodomain</keyword>
<evidence type="ECO:0000256" key="8">
    <source>
        <dbReference type="PROSITE-ProRule" id="PRU00035"/>
    </source>
</evidence>
<reference evidence="11" key="1">
    <citation type="submission" date="2021-02" db="EMBL/GenBank/DDBJ databases">
        <authorList>
            <person name="Nieuwenhuis M."/>
            <person name="Van De Peppel L.J.J."/>
        </authorList>
    </citation>
    <scope>NUCLEOTIDE SEQUENCE</scope>
    <source>
        <strain evidence="11">D49</strain>
    </source>
</reference>
<evidence type="ECO:0000256" key="9">
    <source>
        <dbReference type="SAM" id="MobiDB-lite"/>
    </source>
</evidence>
<dbReference type="GO" id="GO:0006368">
    <property type="term" value="P:transcription elongation by RNA polymerase II"/>
    <property type="evidence" value="ECO:0007669"/>
    <property type="project" value="TreeGrafter"/>
</dbReference>
<reference evidence="11" key="2">
    <citation type="submission" date="2021-10" db="EMBL/GenBank/DDBJ databases">
        <title>Phylogenomics reveals ancestral predisposition of the termite-cultivated fungus Termitomyces towards a domesticated lifestyle.</title>
        <authorList>
            <person name="Auxier B."/>
            <person name="Grum-Grzhimaylo A."/>
            <person name="Cardenas M.E."/>
            <person name="Lodge J.D."/>
            <person name="Laessoe T."/>
            <person name="Pedersen O."/>
            <person name="Smith M.E."/>
            <person name="Kuyper T.W."/>
            <person name="Franco-Molano E.A."/>
            <person name="Baroni T.J."/>
            <person name="Aanen D.K."/>
        </authorList>
    </citation>
    <scope>NUCLEOTIDE SEQUENCE</scope>
    <source>
        <strain evidence="11">D49</strain>
    </source>
</reference>
<keyword evidence="3" id="KW-0156">Chromatin regulator</keyword>
<proteinExistence type="predicted"/>
<accession>A0A9P7K612</accession>
<dbReference type="EMBL" id="JABCKI010005813">
    <property type="protein sequence ID" value="KAG5637649.1"/>
    <property type="molecule type" value="Genomic_DNA"/>
</dbReference>
<keyword evidence="4" id="KW-0805">Transcription regulation</keyword>
<dbReference type="InterPro" id="IPR037382">
    <property type="entry name" value="Rsc/polybromo"/>
</dbReference>
<feature type="region of interest" description="Disordered" evidence="9">
    <location>
        <begin position="1"/>
        <end position="49"/>
    </location>
</feature>
<name>A0A9P7K612_9AGAR</name>
<dbReference type="GO" id="GO:0016586">
    <property type="term" value="C:RSC-type complex"/>
    <property type="evidence" value="ECO:0007669"/>
    <property type="project" value="InterPro"/>
</dbReference>
<evidence type="ECO:0000256" key="6">
    <source>
        <dbReference type="ARBA" id="ARBA00023163"/>
    </source>
</evidence>
<dbReference type="GO" id="GO:0003682">
    <property type="term" value="F:chromatin binding"/>
    <property type="evidence" value="ECO:0007669"/>
    <property type="project" value="TreeGrafter"/>
</dbReference>
<dbReference type="SUPFAM" id="SSF47370">
    <property type="entry name" value="Bromodomain"/>
    <property type="match status" value="2"/>
</dbReference>
<organism evidence="11 12">
    <name type="scientific">Sphagnurus paluster</name>
    <dbReference type="NCBI Taxonomy" id="117069"/>
    <lineage>
        <taxon>Eukaryota</taxon>
        <taxon>Fungi</taxon>
        <taxon>Dikarya</taxon>
        <taxon>Basidiomycota</taxon>
        <taxon>Agaricomycotina</taxon>
        <taxon>Agaricomycetes</taxon>
        <taxon>Agaricomycetidae</taxon>
        <taxon>Agaricales</taxon>
        <taxon>Tricholomatineae</taxon>
        <taxon>Lyophyllaceae</taxon>
        <taxon>Sphagnurus</taxon>
    </lineage>
</organism>
<dbReference type="CDD" id="cd04369">
    <property type="entry name" value="Bromodomain"/>
    <property type="match status" value="1"/>
</dbReference>
<evidence type="ECO:0000256" key="2">
    <source>
        <dbReference type="ARBA" id="ARBA00022737"/>
    </source>
</evidence>
<feature type="compositionally biased region" description="Acidic residues" evidence="9">
    <location>
        <begin position="484"/>
        <end position="507"/>
    </location>
</feature>
<feature type="domain" description="Bromo" evidence="10">
    <location>
        <begin position="194"/>
        <end position="264"/>
    </location>
</feature>
<keyword evidence="6" id="KW-0804">Transcription</keyword>
<keyword evidence="12" id="KW-1185">Reference proteome</keyword>
<feature type="domain" description="Bromo" evidence="10">
    <location>
        <begin position="62"/>
        <end position="136"/>
    </location>
</feature>
<gene>
    <name evidence="11" type="ORF">H0H81_003726</name>
</gene>
<keyword evidence="7" id="KW-0539">Nucleus</keyword>
<evidence type="ECO:0000259" key="10">
    <source>
        <dbReference type="PROSITE" id="PS50014"/>
    </source>
</evidence>
<sequence length="598" mass="66600">MSKRELGQLGGTNEIEGPRTKRRRETAGASSDVDITSSERIHLGAVDGDEGIDQTKEEVKELGLKLWQTVRDAVNKEPPKRQYPDYYRIITRPIALDDIKKQIETVGYPNLEAVRQDFELCFNNAKTYNMKDSDIWRDAKDLLKLANKTCVKLLPQDEDGENVDGEGKGKSKAPSLNRLIKSRLQKLVDKTDDSGRVLSVEFMELPSKKDWPGYYQQIKRPQCLENIFKRIKRKEYSNASEFATDVELVFANAMTFNQDHTGIWEDAKALRDHFRLLMVDLPPPFALPEYVAKPKIKIKPQITQQATPTLTIPAVTQPIASSSQTLRIPAVKQVKVSPVSTPATPASSLPPATVPNPPPVVVTKSTPVHQLHLGTPQTIPYMNTTFSHYPNASYIPPLPTPAAPTASTSTSNLQTDTVVQASSASSTPPPPVIHQSHQLKSISLVVQPRGRRLVLDYQDGVKCWAMRLVPGETEIHVSNVVFMGDEEDESSEEEEDDKHEEEEEEHAEPDTLTKKKKGKRGRGRPKGTTRAAVKTRAAKKKKEKVGPIQVKFNGAIVKEQEDETCMWTINPAVGSGVLEVGEDGGLIWKVYIQRIGDE</sequence>
<dbReference type="Pfam" id="PF00439">
    <property type="entry name" value="Bromodomain"/>
    <property type="match status" value="2"/>
</dbReference>
<dbReference type="PANTHER" id="PTHR16062">
    <property type="entry name" value="SWI/SNF-RELATED"/>
    <property type="match status" value="1"/>
</dbReference>
<comment type="caution">
    <text evidence="11">The sequence shown here is derived from an EMBL/GenBank/DDBJ whole genome shotgun (WGS) entry which is preliminary data.</text>
</comment>
<dbReference type="SMART" id="SM00297">
    <property type="entry name" value="BROMO"/>
    <property type="match status" value="2"/>
</dbReference>
<dbReference type="PANTHER" id="PTHR16062:SF19">
    <property type="entry name" value="PROTEIN POLYBROMO-1"/>
    <property type="match status" value="1"/>
</dbReference>
<feature type="compositionally biased region" description="Basic residues" evidence="9">
    <location>
        <begin position="514"/>
        <end position="527"/>
    </location>
</feature>
<feature type="region of interest" description="Disordered" evidence="9">
    <location>
        <begin position="479"/>
        <end position="540"/>
    </location>
</feature>
<evidence type="ECO:0000256" key="1">
    <source>
        <dbReference type="ARBA" id="ARBA00004123"/>
    </source>
</evidence>
<evidence type="ECO:0000256" key="7">
    <source>
        <dbReference type="ARBA" id="ARBA00023242"/>
    </source>
</evidence>
<evidence type="ECO:0000256" key="3">
    <source>
        <dbReference type="ARBA" id="ARBA00022853"/>
    </source>
</evidence>
<evidence type="ECO:0000256" key="4">
    <source>
        <dbReference type="ARBA" id="ARBA00023015"/>
    </source>
</evidence>
<dbReference type="Gene3D" id="1.20.920.10">
    <property type="entry name" value="Bromodomain-like"/>
    <property type="match status" value="2"/>
</dbReference>
<dbReference type="PRINTS" id="PR00503">
    <property type="entry name" value="BROMODOMAIN"/>
</dbReference>
<dbReference type="GO" id="GO:0006338">
    <property type="term" value="P:chromatin remodeling"/>
    <property type="evidence" value="ECO:0007669"/>
    <property type="project" value="InterPro"/>
</dbReference>
<protein>
    <recommendedName>
        <fullName evidence="10">Bromo domain-containing protein</fullName>
    </recommendedName>
</protein>
<dbReference type="Proteomes" id="UP000717328">
    <property type="component" value="Unassembled WGS sequence"/>
</dbReference>
<evidence type="ECO:0000256" key="5">
    <source>
        <dbReference type="ARBA" id="ARBA00023117"/>
    </source>
</evidence>